<comment type="caution">
    <text evidence="5">The sequence shown here is derived from an EMBL/GenBank/DDBJ whole genome shotgun (WGS) entry which is preliminary data.</text>
</comment>
<dbReference type="EC" id="4.2.3.-" evidence="4"/>
<keyword evidence="4" id="KW-0456">Lyase</keyword>
<evidence type="ECO:0000256" key="4">
    <source>
        <dbReference type="RuleBase" id="RU366034"/>
    </source>
</evidence>
<evidence type="ECO:0000313" key="5">
    <source>
        <dbReference type="EMBL" id="KAL1877373.1"/>
    </source>
</evidence>
<keyword evidence="4" id="KW-0479">Metal-binding</keyword>
<protein>
    <recommendedName>
        <fullName evidence="4">Terpene synthase</fullName>
        <ecNumber evidence="4">4.2.3.-</ecNumber>
    </recommendedName>
</protein>
<dbReference type="Gene3D" id="1.10.600.10">
    <property type="entry name" value="Farnesyl Diphosphate Synthase"/>
    <property type="match status" value="1"/>
</dbReference>
<dbReference type="Proteomes" id="UP001586593">
    <property type="component" value="Unassembled WGS sequence"/>
</dbReference>
<dbReference type="InterPro" id="IPR034686">
    <property type="entry name" value="Terpene_cyclase-like_2"/>
</dbReference>
<evidence type="ECO:0000256" key="1">
    <source>
        <dbReference type="ARBA" id="ARBA00001946"/>
    </source>
</evidence>
<dbReference type="PANTHER" id="PTHR35201:SF4">
    <property type="entry name" value="BETA-PINACENE SYNTHASE-RELATED"/>
    <property type="match status" value="1"/>
</dbReference>
<name>A0ABR3XN20_9PEZI</name>
<keyword evidence="6" id="KW-1185">Reference proteome</keyword>
<comment type="cofactor">
    <cofactor evidence="1 4">
        <name>Mg(2+)</name>
        <dbReference type="ChEBI" id="CHEBI:18420"/>
    </cofactor>
</comment>
<evidence type="ECO:0000313" key="6">
    <source>
        <dbReference type="Proteomes" id="UP001586593"/>
    </source>
</evidence>
<dbReference type="InterPro" id="IPR008949">
    <property type="entry name" value="Isoprenoid_synthase_dom_sf"/>
</dbReference>
<accession>A0ABR3XN20</accession>
<keyword evidence="3 4" id="KW-0460">Magnesium</keyword>
<proteinExistence type="inferred from homology"/>
<gene>
    <name evidence="5" type="ORF">VTK73DRAFT_8668</name>
</gene>
<dbReference type="PANTHER" id="PTHR35201">
    <property type="entry name" value="TERPENE SYNTHASE"/>
    <property type="match status" value="1"/>
</dbReference>
<dbReference type="EMBL" id="JAZHXJ010000065">
    <property type="protein sequence ID" value="KAL1877373.1"/>
    <property type="molecule type" value="Genomic_DNA"/>
</dbReference>
<reference evidence="5 6" key="1">
    <citation type="journal article" date="2024" name="Commun. Biol.">
        <title>Comparative genomic analysis of thermophilic fungi reveals convergent evolutionary adaptations and gene losses.</title>
        <authorList>
            <person name="Steindorff A.S."/>
            <person name="Aguilar-Pontes M.V."/>
            <person name="Robinson A.J."/>
            <person name="Andreopoulos B."/>
            <person name="LaButti K."/>
            <person name="Kuo A."/>
            <person name="Mondo S."/>
            <person name="Riley R."/>
            <person name="Otillar R."/>
            <person name="Haridas S."/>
            <person name="Lipzen A."/>
            <person name="Grimwood J."/>
            <person name="Schmutz J."/>
            <person name="Clum A."/>
            <person name="Reid I.D."/>
            <person name="Moisan M.C."/>
            <person name="Butler G."/>
            <person name="Nguyen T.T.M."/>
            <person name="Dewar K."/>
            <person name="Conant G."/>
            <person name="Drula E."/>
            <person name="Henrissat B."/>
            <person name="Hansel C."/>
            <person name="Singer S."/>
            <person name="Hutchinson M.I."/>
            <person name="de Vries R.P."/>
            <person name="Natvig D.O."/>
            <person name="Powell A.J."/>
            <person name="Tsang A."/>
            <person name="Grigoriev I.V."/>
        </authorList>
    </citation>
    <scope>NUCLEOTIDE SEQUENCE [LARGE SCALE GENOMIC DNA]</scope>
    <source>
        <strain evidence="5 6">ATCC 24622</strain>
    </source>
</reference>
<dbReference type="SUPFAM" id="SSF48576">
    <property type="entry name" value="Terpenoid synthases"/>
    <property type="match status" value="1"/>
</dbReference>
<comment type="similarity">
    <text evidence="2 4">Belongs to the terpene synthase family.</text>
</comment>
<dbReference type="Pfam" id="PF19086">
    <property type="entry name" value="Terpene_syn_C_2"/>
    <property type="match status" value="1"/>
</dbReference>
<sequence length="364" mass="42176">MDRHAASHAMVMHLPDLLEGWPWKRKVNPFYEEVARETSEWIHSFDVFDEKSRAAFGKCRFSLLAAHFYPDCPREQFRVGSDFMSYYFVIDHHTDEQSSEEVRHYAEIVIDALRHVDKPRPPGENIVGEMSRQFGLRYSRNSTAQAYRHFLRVFKHYLDTVVEQAQDRDEDKYRTVEEYCKNRLHNIGAVPSFAVLVMPFSIPDDVFNDPDIQKIEILASAIIFYGNDIVSYNREQAVGDDRHNLVTVLMHNLGLTLNEAVAWIASRNEEDKRAFLETHREVMARYSSDSELDKAVRTYVDGIGAFIRGSDCWNFEMERYFGTMGSVYRTARQVELWPKVSGTPLVPDVDTDIKVQASSRIAAQ</sequence>
<evidence type="ECO:0000256" key="2">
    <source>
        <dbReference type="ARBA" id="ARBA00006333"/>
    </source>
</evidence>
<organism evidence="5 6">
    <name type="scientific">Phialemonium thermophilum</name>
    <dbReference type="NCBI Taxonomy" id="223376"/>
    <lineage>
        <taxon>Eukaryota</taxon>
        <taxon>Fungi</taxon>
        <taxon>Dikarya</taxon>
        <taxon>Ascomycota</taxon>
        <taxon>Pezizomycotina</taxon>
        <taxon>Sordariomycetes</taxon>
        <taxon>Sordariomycetidae</taxon>
        <taxon>Cephalothecales</taxon>
        <taxon>Cephalothecaceae</taxon>
        <taxon>Phialemonium</taxon>
    </lineage>
</organism>
<evidence type="ECO:0000256" key="3">
    <source>
        <dbReference type="ARBA" id="ARBA00022842"/>
    </source>
</evidence>